<keyword evidence="2" id="KW-1185">Reference proteome</keyword>
<gene>
    <name evidence="1" type="ORF">MTP08_04675</name>
</gene>
<dbReference type="Proteomes" id="UP000831068">
    <property type="component" value="Chromosome"/>
</dbReference>
<evidence type="ECO:0000313" key="2">
    <source>
        <dbReference type="Proteomes" id="UP000831068"/>
    </source>
</evidence>
<sequence>MIKLPNLIEHYYKHKNENSNITIFSFLKMHYLDETVKDADYQQDMSLPFKTHDHSVVSFFSTPPPKLLEISFDIHFNFTEIKKNFSYSDHFTVLEYSRIFHPPKVIG</sequence>
<protein>
    <submittedName>
        <fullName evidence="1">Uncharacterized protein</fullName>
    </submittedName>
</protein>
<evidence type="ECO:0000313" key="1">
    <source>
        <dbReference type="EMBL" id="UOE39069.1"/>
    </source>
</evidence>
<organism evidence="1 2">
    <name type="scientific">Chryseobacterium oryzae</name>
    <dbReference type="NCBI Taxonomy" id="2929799"/>
    <lineage>
        <taxon>Bacteria</taxon>
        <taxon>Pseudomonadati</taxon>
        <taxon>Bacteroidota</taxon>
        <taxon>Flavobacteriia</taxon>
        <taxon>Flavobacteriales</taxon>
        <taxon>Weeksellaceae</taxon>
        <taxon>Chryseobacterium group</taxon>
        <taxon>Chryseobacterium</taxon>
    </lineage>
</organism>
<reference evidence="1 2" key="1">
    <citation type="submission" date="2022-03" db="EMBL/GenBank/DDBJ databases">
        <title>Chryseobacterium sp. isolated from the Andong Sikhe.</title>
        <authorList>
            <person name="Won M."/>
            <person name="Kim S.-J."/>
            <person name="Kwon S.-W."/>
        </authorList>
    </citation>
    <scope>NUCLEOTIDE SEQUENCE [LARGE SCALE GENOMIC DNA]</scope>
    <source>
        <strain evidence="1 2">ADR-1</strain>
    </source>
</reference>
<proteinExistence type="predicted"/>
<dbReference type="EMBL" id="CP094529">
    <property type="protein sequence ID" value="UOE39069.1"/>
    <property type="molecule type" value="Genomic_DNA"/>
</dbReference>
<accession>A0ABY4BJI1</accession>
<name>A0ABY4BJI1_9FLAO</name>
<dbReference type="RefSeq" id="WP_209389689.1">
    <property type="nucleotide sequence ID" value="NZ_CP094529.1"/>
</dbReference>